<accession>A0A318SMN5</accession>
<dbReference type="SMART" id="SM00091">
    <property type="entry name" value="PAS"/>
    <property type="match status" value="2"/>
</dbReference>
<feature type="domain" description="PAS" evidence="8">
    <location>
        <begin position="131"/>
        <end position="187"/>
    </location>
</feature>
<dbReference type="EMBL" id="QJSX01000007">
    <property type="protein sequence ID" value="PYE53801.1"/>
    <property type="molecule type" value="Genomic_DNA"/>
</dbReference>
<keyword evidence="3" id="KW-0597">Phosphoprotein</keyword>
<dbReference type="InterPro" id="IPR035965">
    <property type="entry name" value="PAS-like_dom_sf"/>
</dbReference>
<dbReference type="PROSITE" id="PS50109">
    <property type="entry name" value="HIS_KIN"/>
    <property type="match status" value="1"/>
</dbReference>
<dbReference type="InterPro" id="IPR013656">
    <property type="entry name" value="PAS_4"/>
</dbReference>
<dbReference type="InterPro" id="IPR036890">
    <property type="entry name" value="HATPase_C_sf"/>
</dbReference>
<dbReference type="NCBIfam" id="TIGR00229">
    <property type="entry name" value="sensory_box"/>
    <property type="match status" value="2"/>
</dbReference>
<feature type="domain" description="PAC" evidence="9">
    <location>
        <begin position="82"/>
        <end position="134"/>
    </location>
</feature>
<dbReference type="InterPro" id="IPR000700">
    <property type="entry name" value="PAS-assoc_C"/>
</dbReference>
<gene>
    <name evidence="10" type="ORF">DES52_10759</name>
</gene>
<dbReference type="GO" id="GO:0007234">
    <property type="term" value="P:osmosensory signaling via phosphorelay pathway"/>
    <property type="evidence" value="ECO:0007669"/>
    <property type="project" value="TreeGrafter"/>
</dbReference>
<keyword evidence="6" id="KW-0472">Membrane</keyword>
<proteinExistence type="predicted"/>
<keyword evidence="5" id="KW-0418">Kinase</keyword>
<dbReference type="EC" id="2.7.13.3" evidence="2"/>
<dbReference type="PRINTS" id="PR00344">
    <property type="entry name" value="BCTRLSENSOR"/>
</dbReference>
<dbReference type="SUPFAM" id="SSF55785">
    <property type="entry name" value="PYP-like sensor domain (PAS domain)"/>
    <property type="match status" value="2"/>
</dbReference>
<dbReference type="CDD" id="cd00130">
    <property type="entry name" value="PAS"/>
    <property type="match status" value="1"/>
</dbReference>
<evidence type="ECO:0000256" key="2">
    <source>
        <dbReference type="ARBA" id="ARBA00012438"/>
    </source>
</evidence>
<dbReference type="FunFam" id="1.10.287.130:FF:000070">
    <property type="entry name" value="Histidine kinase sensor protein"/>
    <property type="match status" value="1"/>
</dbReference>
<feature type="domain" description="PAS" evidence="8">
    <location>
        <begin position="8"/>
        <end position="77"/>
    </location>
</feature>
<evidence type="ECO:0000256" key="6">
    <source>
        <dbReference type="ARBA" id="ARBA00023136"/>
    </source>
</evidence>
<dbReference type="InterPro" id="IPR005467">
    <property type="entry name" value="His_kinase_dom"/>
</dbReference>
<dbReference type="Pfam" id="PF02518">
    <property type="entry name" value="HATPase_c"/>
    <property type="match status" value="1"/>
</dbReference>
<dbReference type="SUPFAM" id="SSF55874">
    <property type="entry name" value="ATPase domain of HSP90 chaperone/DNA topoisomerase II/histidine kinase"/>
    <property type="match status" value="1"/>
</dbReference>
<reference evidence="10 11" key="1">
    <citation type="submission" date="2018-06" db="EMBL/GenBank/DDBJ databases">
        <title>Genomic Encyclopedia of Type Strains, Phase IV (KMG-IV): sequencing the most valuable type-strain genomes for metagenomic binning, comparative biology and taxonomic classification.</title>
        <authorList>
            <person name="Goeker M."/>
        </authorList>
    </citation>
    <scope>NUCLEOTIDE SEQUENCE [LARGE SCALE GENOMIC DNA]</scope>
    <source>
        <strain evidence="10 11">DSM 18048</strain>
    </source>
</reference>
<sequence>MTPDPVLARRLLEETFEHAPMGLAVFDTHLRYVHINAALAALNGLPREAHLNRTIEEVLPHLPRTSTLSLRRVLETGVASINEVMSGFVPASSERRTWSTTQYPLRDETDRIVGVARVVVDVTEQKRAEEMQREQAELLALANETVIVRTPDSVITAWNGEAEKMYGYTAAQALGRNSHALLRTVFPISPDAVMAALLNEGFWQGELRHERDDGEVVHVLSRQALQRDAEGTPRAILEVNWDITSRVRAEQALQQANVTLERRVEERTAELSVLNEQLEAFSYTVAHDLRTPLRSMQGFAEAVREDYGAALDEDGRDMLRRIAQSAARMDALIHDLLEYSRLSRVELPLEPTALTALFDVVLEHLHELLASKHARVQVANDLPVVLAQPKTLLLVVTNLLTNAVKFVPPSRTPAVDVWSELHGEYARILVRDNGVGVEARHQERIWRVFERLHTTEEYPGTGVGLAIVKKGVERMYGRVGVTATPGEGSCFWFELPVVRTSP</sequence>
<keyword evidence="4" id="KW-0808">Transferase</keyword>
<dbReference type="Proteomes" id="UP000248326">
    <property type="component" value="Unassembled WGS sequence"/>
</dbReference>
<dbReference type="Pfam" id="PF00512">
    <property type="entry name" value="HisKA"/>
    <property type="match status" value="1"/>
</dbReference>
<dbReference type="Gene3D" id="3.30.565.10">
    <property type="entry name" value="Histidine kinase-like ATPase, C-terminal domain"/>
    <property type="match status" value="1"/>
</dbReference>
<comment type="catalytic activity">
    <reaction evidence="1">
        <text>ATP + protein L-histidine = ADP + protein N-phospho-L-histidine.</text>
        <dbReference type="EC" id="2.7.13.3"/>
    </reaction>
</comment>
<evidence type="ECO:0000256" key="3">
    <source>
        <dbReference type="ARBA" id="ARBA00022553"/>
    </source>
</evidence>
<evidence type="ECO:0000259" key="7">
    <source>
        <dbReference type="PROSITE" id="PS50109"/>
    </source>
</evidence>
<dbReference type="InterPro" id="IPR000014">
    <property type="entry name" value="PAS"/>
</dbReference>
<dbReference type="Pfam" id="PF08448">
    <property type="entry name" value="PAS_4"/>
    <property type="match status" value="2"/>
</dbReference>
<dbReference type="Gene3D" id="3.30.450.20">
    <property type="entry name" value="PAS domain"/>
    <property type="match status" value="2"/>
</dbReference>
<dbReference type="GO" id="GO:0000156">
    <property type="term" value="F:phosphorelay response regulator activity"/>
    <property type="evidence" value="ECO:0007669"/>
    <property type="project" value="TreeGrafter"/>
</dbReference>
<dbReference type="PANTHER" id="PTHR42878">
    <property type="entry name" value="TWO-COMPONENT HISTIDINE KINASE"/>
    <property type="match status" value="1"/>
</dbReference>
<organism evidence="10 11">
    <name type="scientific">Deinococcus yavapaiensis KR-236</name>
    <dbReference type="NCBI Taxonomy" id="694435"/>
    <lineage>
        <taxon>Bacteria</taxon>
        <taxon>Thermotogati</taxon>
        <taxon>Deinococcota</taxon>
        <taxon>Deinococci</taxon>
        <taxon>Deinococcales</taxon>
        <taxon>Deinococcaceae</taxon>
        <taxon>Deinococcus</taxon>
    </lineage>
</organism>
<dbReference type="RefSeq" id="WP_110886711.1">
    <property type="nucleotide sequence ID" value="NZ_QJSX01000007.1"/>
</dbReference>
<evidence type="ECO:0000313" key="10">
    <source>
        <dbReference type="EMBL" id="PYE53801.1"/>
    </source>
</evidence>
<dbReference type="InterPro" id="IPR003594">
    <property type="entry name" value="HATPase_dom"/>
</dbReference>
<evidence type="ECO:0000256" key="4">
    <source>
        <dbReference type="ARBA" id="ARBA00022679"/>
    </source>
</evidence>
<dbReference type="SMART" id="SM00387">
    <property type="entry name" value="HATPase_c"/>
    <property type="match status" value="1"/>
</dbReference>
<name>A0A318SMN5_9DEIO</name>
<protein>
    <recommendedName>
        <fullName evidence="2">histidine kinase</fullName>
        <ecNumber evidence="2">2.7.13.3</ecNumber>
    </recommendedName>
</protein>
<dbReference type="PROSITE" id="PS50113">
    <property type="entry name" value="PAC"/>
    <property type="match status" value="2"/>
</dbReference>
<feature type="domain" description="Histidine kinase" evidence="7">
    <location>
        <begin position="284"/>
        <end position="499"/>
    </location>
</feature>
<keyword evidence="11" id="KW-1185">Reference proteome</keyword>
<evidence type="ECO:0000256" key="5">
    <source>
        <dbReference type="ARBA" id="ARBA00022777"/>
    </source>
</evidence>
<dbReference type="SUPFAM" id="SSF47384">
    <property type="entry name" value="Homodimeric domain of signal transducing histidine kinase"/>
    <property type="match status" value="1"/>
</dbReference>
<feature type="domain" description="PAC" evidence="9">
    <location>
        <begin position="203"/>
        <end position="255"/>
    </location>
</feature>
<evidence type="ECO:0000259" key="9">
    <source>
        <dbReference type="PROSITE" id="PS50113"/>
    </source>
</evidence>
<evidence type="ECO:0000256" key="1">
    <source>
        <dbReference type="ARBA" id="ARBA00000085"/>
    </source>
</evidence>
<dbReference type="InterPro" id="IPR050351">
    <property type="entry name" value="BphY/WalK/GraS-like"/>
</dbReference>
<dbReference type="PROSITE" id="PS50112">
    <property type="entry name" value="PAS"/>
    <property type="match status" value="2"/>
</dbReference>
<evidence type="ECO:0000259" key="8">
    <source>
        <dbReference type="PROSITE" id="PS50112"/>
    </source>
</evidence>
<dbReference type="GO" id="GO:0000155">
    <property type="term" value="F:phosphorelay sensor kinase activity"/>
    <property type="evidence" value="ECO:0007669"/>
    <property type="project" value="InterPro"/>
</dbReference>
<dbReference type="CDD" id="cd00082">
    <property type="entry name" value="HisKA"/>
    <property type="match status" value="1"/>
</dbReference>
<dbReference type="GO" id="GO:0016020">
    <property type="term" value="C:membrane"/>
    <property type="evidence" value="ECO:0007669"/>
    <property type="project" value="UniProtKB-SubCell"/>
</dbReference>
<dbReference type="InterPro" id="IPR003661">
    <property type="entry name" value="HisK_dim/P_dom"/>
</dbReference>
<dbReference type="GO" id="GO:0030295">
    <property type="term" value="F:protein kinase activator activity"/>
    <property type="evidence" value="ECO:0007669"/>
    <property type="project" value="TreeGrafter"/>
</dbReference>
<dbReference type="InterPro" id="IPR004358">
    <property type="entry name" value="Sig_transdc_His_kin-like_C"/>
</dbReference>
<dbReference type="Gene3D" id="1.10.287.130">
    <property type="match status" value="1"/>
</dbReference>
<comment type="caution">
    <text evidence="10">The sequence shown here is derived from an EMBL/GenBank/DDBJ whole genome shotgun (WGS) entry which is preliminary data.</text>
</comment>
<dbReference type="AlphaFoldDB" id="A0A318SMN5"/>
<dbReference type="PANTHER" id="PTHR42878:SF15">
    <property type="entry name" value="BACTERIOPHYTOCHROME"/>
    <property type="match status" value="1"/>
</dbReference>
<dbReference type="InterPro" id="IPR036097">
    <property type="entry name" value="HisK_dim/P_sf"/>
</dbReference>
<dbReference type="OrthoDB" id="9790669at2"/>
<evidence type="ECO:0000313" key="11">
    <source>
        <dbReference type="Proteomes" id="UP000248326"/>
    </source>
</evidence>
<dbReference type="SMART" id="SM00388">
    <property type="entry name" value="HisKA"/>
    <property type="match status" value="1"/>
</dbReference>